<dbReference type="EC" id="2.1.1.211" evidence="3 11"/>
<evidence type="ECO:0000256" key="9">
    <source>
        <dbReference type="ARBA" id="ARBA00022694"/>
    </source>
</evidence>
<feature type="compositionally biased region" description="Polar residues" evidence="12">
    <location>
        <begin position="23"/>
        <end position="35"/>
    </location>
</feature>
<gene>
    <name evidence="13" type="ORF">CANINC_003344</name>
</gene>
<evidence type="ECO:0000256" key="1">
    <source>
        <dbReference type="ARBA" id="ARBA00004496"/>
    </source>
</evidence>
<evidence type="ECO:0000256" key="8">
    <source>
        <dbReference type="ARBA" id="ARBA00022691"/>
    </source>
</evidence>
<dbReference type="GO" id="GO:0005737">
    <property type="term" value="C:cytoplasm"/>
    <property type="evidence" value="ECO:0007669"/>
    <property type="project" value="UniProtKB-SubCell"/>
</dbReference>
<dbReference type="Pfam" id="PF07757">
    <property type="entry name" value="AdoMet_MTase"/>
    <property type="match status" value="1"/>
</dbReference>
<keyword evidence="8 11" id="KW-0949">S-adenosyl-L-methionine</keyword>
<keyword evidence="7 11" id="KW-0808">Transferase</keyword>
<dbReference type="EMBL" id="SELW01000541">
    <property type="protein sequence ID" value="TID22569.1"/>
    <property type="molecule type" value="Genomic_DNA"/>
</dbReference>
<evidence type="ECO:0000256" key="5">
    <source>
        <dbReference type="ARBA" id="ARBA00022490"/>
    </source>
</evidence>
<comment type="similarity">
    <text evidence="2 11">Belongs to the TRM44 family.</text>
</comment>
<reference evidence="13 14" key="1">
    <citation type="journal article" date="2019" name="Front. Genet.">
        <title>Whole-Genome Sequencing of the Opportunistic Yeast Pathogen Candida inconspicua Uncovers Its Hybrid Origin.</title>
        <authorList>
            <person name="Mixao V."/>
            <person name="Hansen A.P."/>
            <person name="Saus E."/>
            <person name="Boekhout T."/>
            <person name="Lass-Florl C."/>
            <person name="Gabaldon T."/>
        </authorList>
    </citation>
    <scope>NUCLEOTIDE SEQUENCE [LARGE SCALE GENOMIC DNA]</scope>
    <source>
        <strain evidence="13 14">CBS 180</strain>
    </source>
</reference>
<dbReference type="AlphaFoldDB" id="A0A4T0WZ17"/>
<evidence type="ECO:0000313" key="14">
    <source>
        <dbReference type="Proteomes" id="UP000307173"/>
    </source>
</evidence>
<keyword evidence="9 11" id="KW-0819">tRNA processing</keyword>
<evidence type="ECO:0000256" key="6">
    <source>
        <dbReference type="ARBA" id="ARBA00022603"/>
    </source>
</evidence>
<evidence type="ECO:0000256" key="3">
    <source>
        <dbReference type="ARBA" id="ARBA00012795"/>
    </source>
</evidence>
<comment type="subcellular location">
    <subcellularLocation>
        <location evidence="1 11">Cytoplasm</location>
    </subcellularLocation>
</comment>
<sequence>MTEAEITSTSSQLTKHDAWRSGPRQNTDATLNPNELPNIRGIPSPLGDEWSGLFESKVEFKEEHFVKAMKNLINSPNINSTVILRADILRQNSYKKDETSGATNIETFVSSNIDEEPLLTEPCETVLTRNLNDTEIRNVTINPDFKPEFEYVRRMIPRNPSKDYIINQTCLVMKNEKTESTLVLYTPHINDPEEVPFYLPPASSIGILFNARDSTLSIAYLPFETQSKDLFKTMAPSARPIRIAYRLLGTAMKHSRGVMNGYTKRVNHDQVVPKQLFQDRYILLKQKYAKLLVDSWCESTDPRKHVFEDIAIAAFLIEFWNLIYPSKNSFEFRDLGCGNGILVYILTMEGYRGEGIDARSRKSWESFPENIQQCLKEQVIVPSILLRPHPAQYAQNPAVTDNGQVWKVPIQDKVQHQGNVKNPTKTIQLVECYTSEELLCDPRINITEYPPNTFIIGNHSDELSCWIPLLGYPFIVIPCCSHNLNGDKTRYPVIKGLNGRSYQEGNSTYQGLVDRVEYLAMLSGWNVEREMLRIPSTRNSAVIGYQRNSFAPKSNYEIIAMEGGANRWIENTISLMKKKPRDH</sequence>
<proteinExistence type="inferred from homology"/>
<evidence type="ECO:0000256" key="4">
    <source>
        <dbReference type="ARBA" id="ARBA00017788"/>
    </source>
</evidence>
<dbReference type="OrthoDB" id="10047021at2759"/>
<dbReference type="PANTHER" id="PTHR21210">
    <property type="entry name" value="TRNA (URACIL-O(2)-)-METHYLTRANSFERASE-RELATED"/>
    <property type="match status" value="1"/>
</dbReference>
<evidence type="ECO:0000256" key="11">
    <source>
        <dbReference type="RuleBase" id="RU368004"/>
    </source>
</evidence>
<dbReference type="InterPro" id="IPR011671">
    <property type="entry name" value="tRNA_uracil_MeTrfase"/>
</dbReference>
<dbReference type="GO" id="GO:0030488">
    <property type="term" value="P:tRNA methylation"/>
    <property type="evidence" value="ECO:0007669"/>
    <property type="project" value="UniProtKB-UniRule"/>
</dbReference>
<evidence type="ECO:0000256" key="7">
    <source>
        <dbReference type="ARBA" id="ARBA00022679"/>
    </source>
</evidence>
<keyword evidence="14" id="KW-1185">Reference proteome</keyword>
<comment type="function">
    <text evidence="11">Adenosyl-L-methionine (AdoMet)-dependent tRNA (uracil-O(2)-)-methyltransferase.</text>
</comment>
<comment type="caution">
    <text evidence="13">The sequence shown here is derived from an EMBL/GenBank/DDBJ whole genome shotgun (WGS) entry which is preliminary data.</text>
</comment>
<keyword evidence="6 11" id="KW-0489">Methyltransferase</keyword>
<organism evidence="13 14">
    <name type="scientific">Pichia inconspicua</name>
    <dbReference type="NCBI Taxonomy" id="52247"/>
    <lineage>
        <taxon>Eukaryota</taxon>
        <taxon>Fungi</taxon>
        <taxon>Dikarya</taxon>
        <taxon>Ascomycota</taxon>
        <taxon>Saccharomycotina</taxon>
        <taxon>Pichiomycetes</taxon>
        <taxon>Pichiales</taxon>
        <taxon>Pichiaceae</taxon>
        <taxon>Pichia</taxon>
    </lineage>
</organism>
<dbReference type="STRING" id="52247.A0A4T0WZ17"/>
<feature type="region of interest" description="Disordered" evidence="12">
    <location>
        <begin position="1"/>
        <end position="42"/>
    </location>
</feature>
<evidence type="ECO:0000313" key="13">
    <source>
        <dbReference type="EMBL" id="TID22569.1"/>
    </source>
</evidence>
<accession>A0A4T0WZ17</accession>
<keyword evidence="5 11" id="KW-0963">Cytoplasm</keyword>
<evidence type="ECO:0000256" key="12">
    <source>
        <dbReference type="SAM" id="MobiDB-lite"/>
    </source>
</evidence>
<dbReference type="PANTHER" id="PTHR21210:SF0">
    <property type="entry name" value="TRNA (URACIL-O(2)-)-METHYLTRANSFERASE-RELATED"/>
    <property type="match status" value="1"/>
</dbReference>
<evidence type="ECO:0000256" key="2">
    <source>
        <dbReference type="ARBA" id="ARBA00009056"/>
    </source>
</evidence>
<dbReference type="Proteomes" id="UP000307173">
    <property type="component" value="Unassembled WGS sequence"/>
</dbReference>
<name>A0A4T0WZ17_9ASCO</name>
<protein>
    <recommendedName>
        <fullName evidence="4 11">tRNA (uracil-O(2)-)-methyltransferase</fullName>
        <ecNumber evidence="3 11">2.1.1.211</ecNumber>
    </recommendedName>
</protein>
<dbReference type="GO" id="GO:0141101">
    <property type="term" value="F:tRNA(Ser) (uridine(44)-2'-O-)-methyltransferase activity"/>
    <property type="evidence" value="ECO:0007669"/>
    <property type="project" value="UniProtKB-EC"/>
</dbReference>
<comment type="catalytic activity">
    <reaction evidence="10 11">
        <text>uridine(44) in tRNA(Ser) + S-adenosyl-L-methionine = 2'-O-methyluridine(44) in tRNA(Ser) + S-adenosyl-L-homocysteine + H(+)</text>
        <dbReference type="Rhea" id="RHEA:43100"/>
        <dbReference type="Rhea" id="RHEA-COMP:10339"/>
        <dbReference type="Rhea" id="RHEA-COMP:10340"/>
        <dbReference type="ChEBI" id="CHEBI:15378"/>
        <dbReference type="ChEBI" id="CHEBI:57856"/>
        <dbReference type="ChEBI" id="CHEBI:59789"/>
        <dbReference type="ChEBI" id="CHEBI:65315"/>
        <dbReference type="ChEBI" id="CHEBI:74478"/>
        <dbReference type="EC" id="2.1.1.211"/>
    </reaction>
</comment>
<feature type="compositionally biased region" description="Polar residues" evidence="12">
    <location>
        <begin position="1"/>
        <end position="13"/>
    </location>
</feature>
<evidence type="ECO:0000256" key="10">
    <source>
        <dbReference type="ARBA" id="ARBA00047957"/>
    </source>
</evidence>